<dbReference type="Gene3D" id="3.40.630.30">
    <property type="match status" value="1"/>
</dbReference>
<dbReference type="CDD" id="cd04301">
    <property type="entry name" value="NAT_SF"/>
    <property type="match status" value="1"/>
</dbReference>
<protein>
    <submittedName>
        <fullName evidence="2">N-acetyltransferase</fullName>
    </submittedName>
</protein>
<dbReference type="GO" id="GO:0016747">
    <property type="term" value="F:acyltransferase activity, transferring groups other than amino-acyl groups"/>
    <property type="evidence" value="ECO:0007669"/>
    <property type="project" value="InterPro"/>
</dbReference>
<keyword evidence="2" id="KW-0808">Transferase</keyword>
<sequence>MHIREEAPADVDAIHALTQAAFAPMDFSDKTEGAALKALRARGELTISLVAEEAGALIGHVAFSPVAIDGVHDGWYGLGPISVRPGRQRNGVGKALIARGLGMLRDLGASGCALIGNPRIYSRAGFVSDGRLSYRNLPSEYVQRIVFRGPPPSGALRFASGLEDDALPTG</sequence>
<gene>
    <name evidence="2" type="ORF">F7D14_12845</name>
</gene>
<dbReference type="InterPro" id="IPR000182">
    <property type="entry name" value="GNAT_dom"/>
</dbReference>
<organism evidence="2 3">
    <name type="scientific">Methylocystis parvus</name>
    <dbReference type="NCBI Taxonomy" id="134"/>
    <lineage>
        <taxon>Bacteria</taxon>
        <taxon>Pseudomonadati</taxon>
        <taxon>Pseudomonadota</taxon>
        <taxon>Alphaproteobacteria</taxon>
        <taxon>Hyphomicrobiales</taxon>
        <taxon>Methylocystaceae</taxon>
        <taxon>Methylocystis</taxon>
    </lineage>
</organism>
<dbReference type="Proteomes" id="UP000422569">
    <property type="component" value="Chromosome"/>
</dbReference>
<dbReference type="Pfam" id="PF13527">
    <property type="entry name" value="Acetyltransf_9"/>
    <property type="match status" value="1"/>
</dbReference>
<proteinExistence type="predicted"/>
<dbReference type="EMBL" id="CP044331">
    <property type="protein sequence ID" value="QGM98277.1"/>
    <property type="molecule type" value="Genomic_DNA"/>
</dbReference>
<keyword evidence="3" id="KW-1185">Reference proteome</keyword>
<accession>A0A6B8M0G0</accession>
<evidence type="ECO:0000259" key="1">
    <source>
        <dbReference type="PROSITE" id="PS51186"/>
    </source>
</evidence>
<reference evidence="2 3" key="1">
    <citation type="submission" date="2019-09" db="EMBL/GenBank/DDBJ databases">
        <title>Isolation and complete genome sequencing of Methylocystis species.</title>
        <authorList>
            <person name="Rumah B.L."/>
            <person name="Stead C.E."/>
            <person name="Stevens B.C."/>
            <person name="Minton N.P."/>
            <person name="Grosse-Honebrink A."/>
            <person name="Zhang Y."/>
        </authorList>
    </citation>
    <scope>NUCLEOTIDE SEQUENCE [LARGE SCALE GENOMIC DNA]</scope>
    <source>
        <strain evidence="2 3">BRCS2</strain>
    </source>
</reference>
<evidence type="ECO:0000313" key="2">
    <source>
        <dbReference type="EMBL" id="QGM98277.1"/>
    </source>
</evidence>
<dbReference type="InterPro" id="IPR016181">
    <property type="entry name" value="Acyl_CoA_acyltransferase"/>
</dbReference>
<dbReference type="AlphaFoldDB" id="A0A6B8M0G0"/>
<dbReference type="PROSITE" id="PS51186">
    <property type="entry name" value="GNAT"/>
    <property type="match status" value="1"/>
</dbReference>
<name>A0A6B8M0G0_9HYPH</name>
<dbReference type="KEGG" id="mpar:F7D14_12845"/>
<dbReference type="RefSeq" id="WP_026015968.1">
    <property type="nucleotide sequence ID" value="NZ_CP044331.1"/>
</dbReference>
<dbReference type="SUPFAM" id="SSF55729">
    <property type="entry name" value="Acyl-CoA N-acyltransferases (Nat)"/>
    <property type="match status" value="1"/>
</dbReference>
<evidence type="ECO:0000313" key="3">
    <source>
        <dbReference type="Proteomes" id="UP000422569"/>
    </source>
</evidence>
<feature type="domain" description="N-acetyltransferase" evidence="1">
    <location>
        <begin position="1"/>
        <end position="146"/>
    </location>
</feature>